<organism evidence="3 4">
    <name type="scientific">Magallana gigas</name>
    <name type="common">Pacific oyster</name>
    <name type="synonym">Crassostrea gigas</name>
    <dbReference type="NCBI Taxonomy" id="29159"/>
    <lineage>
        <taxon>Eukaryota</taxon>
        <taxon>Metazoa</taxon>
        <taxon>Spiralia</taxon>
        <taxon>Lophotrochozoa</taxon>
        <taxon>Mollusca</taxon>
        <taxon>Bivalvia</taxon>
        <taxon>Autobranchia</taxon>
        <taxon>Pteriomorphia</taxon>
        <taxon>Ostreida</taxon>
        <taxon>Ostreoidea</taxon>
        <taxon>Ostreidae</taxon>
        <taxon>Magallana</taxon>
    </lineage>
</organism>
<proteinExistence type="predicted"/>
<feature type="chain" id="PRO_5042431135" evidence="2">
    <location>
        <begin position="30"/>
        <end position="319"/>
    </location>
</feature>
<dbReference type="Proteomes" id="UP000005408">
    <property type="component" value="Unassembled WGS sequence"/>
</dbReference>
<evidence type="ECO:0000313" key="3">
    <source>
        <dbReference type="EnsemblMetazoa" id="G20782.1:cds"/>
    </source>
</evidence>
<dbReference type="EnsemblMetazoa" id="G20782.3">
    <property type="protein sequence ID" value="G20782.3:cds"/>
    <property type="gene ID" value="G20782"/>
</dbReference>
<dbReference type="EnsemblMetazoa" id="G20782.4">
    <property type="protein sequence ID" value="G20782.4:cds"/>
    <property type="gene ID" value="G20782"/>
</dbReference>
<keyword evidence="4" id="KW-1185">Reference proteome</keyword>
<evidence type="ECO:0000256" key="1">
    <source>
        <dbReference type="SAM" id="MobiDB-lite"/>
    </source>
</evidence>
<feature type="compositionally biased region" description="Basic residues" evidence="1">
    <location>
        <begin position="187"/>
        <end position="225"/>
    </location>
</feature>
<protein>
    <submittedName>
        <fullName evidence="3">Uncharacterized protein</fullName>
    </submittedName>
</protein>
<keyword evidence="2" id="KW-0732">Signal</keyword>
<dbReference type="EnsemblMetazoa" id="G20782.2">
    <property type="protein sequence ID" value="G20782.2:cds"/>
    <property type="gene ID" value="G20782"/>
</dbReference>
<accession>A0A8W8JTE9</accession>
<name>A0A8W8JTE9_MAGGI</name>
<evidence type="ECO:0000256" key="2">
    <source>
        <dbReference type="SAM" id="SignalP"/>
    </source>
</evidence>
<dbReference type="EnsemblMetazoa" id="G20782.1">
    <property type="protein sequence ID" value="G20782.1:cds"/>
    <property type="gene ID" value="G20782"/>
</dbReference>
<dbReference type="EnsemblMetazoa" id="G20782.5">
    <property type="protein sequence ID" value="G20782.5:cds"/>
    <property type="gene ID" value="G20782"/>
</dbReference>
<sequence>FQDRAIMRGLGVTVLVLAVACLWSPRTDARSYSSYWKSPRRTDYVLDHKFYNYLERVTRAHFTELRKAQLILTSYREANKYSANGDANDAARIFFSLKPRSITFSTVRYGRCGFGGCRTRRYRRRNRYRTSRSYYRTNGYKRRYRRSRGKFTYRAKKYGKKIVRKLLRGSAKRKSKGKSSVKESKSKRPSYRKSAKGKKWRGSGKGKSQRGSKRMRGRKGSKGKLWRSNGYKRVWGRWGSRRGSRRGSYARRYRPRRRGSLTARGRVGIYDVVLMTSPSKAQIVFIPRRSVYSYNRELRIKRTFTFKTNTFWQRILYRF</sequence>
<feature type="signal peptide" evidence="2">
    <location>
        <begin position="1"/>
        <end position="29"/>
    </location>
</feature>
<feature type="compositionally biased region" description="Basic residues" evidence="1">
    <location>
        <begin position="139"/>
        <end position="179"/>
    </location>
</feature>
<feature type="region of interest" description="Disordered" evidence="1">
    <location>
        <begin position="125"/>
        <end position="225"/>
    </location>
</feature>
<reference evidence="3" key="1">
    <citation type="submission" date="2022-08" db="UniProtKB">
        <authorList>
            <consortium name="EnsemblMetazoa"/>
        </authorList>
    </citation>
    <scope>IDENTIFICATION</scope>
    <source>
        <strain evidence="3">05x7-T-G4-1.051#20</strain>
    </source>
</reference>
<dbReference type="AlphaFoldDB" id="A0A8W8JTE9"/>
<evidence type="ECO:0000313" key="4">
    <source>
        <dbReference type="Proteomes" id="UP000005408"/>
    </source>
</evidence>